<organism evidence="2 3">
    <name type="scientific">Hemibagrus wyckioides</name>
    <dbReference type="NCBI Taxonomy" id="337641"/>
    <lineage>
        <taxon>Eukaryota</taxon>
        <taxon>Metazoa</taxon>
        <taxon>Chordata</taxon>
        <taxon>Craniata</taxon>
        <taxon>Vertebrata</taxon>
        <taxon>Euteleostomi</taxon>
        <taxon>Actinopterygii</taxon>
        <taxon>Neopterygii</taxon>
        <taxon>Teleostei</taxon>
        <taxon>Ostariophysi</taxon>
        <taxon>Siluriformes</taxon>
        <taxon>Bagridae</taxon>
        <taxon>Hemibagrus</taxon>
    </lineage>
</organism>
<reference evidence="2 3" key="1">
    <citation type="submission" date="2021-06" db="EMBL/GenBank/DDBJ databases">
        <title>Chromosome-level genome assembly of the red-tail catfish (Hemibagrus wyckioides).</title>
        <authorList>
            <person name="Shao F."/>
        </authorList>
    </citation>
    <scope>NUCLEOTIDE SEQUENCE [LARGE SCALE GENOMIC DNA]</scope>
    <source>
        <strain evidence="2">EC202008001</strain>
        <tissue evidence="2">Blood</tissue>
    </source>
</reference>
<proteinExistence type="predicted"/>
<dbReference type="EMBL" id="JAHKSW010000024">
    <property type="protein sequence ID" value="KAG7317370.1"/>
    <property type="molecule type" value="Genomic_DNA"/>
</dbReference>
<gene>
    <name evidence="2" type="ORF">KOW79_019668</name>
</gene>
<protein>
    <submittedName>
        <fullName evidence="2">Uncharacterized protein</fullName>
    </submittedName>
</protein>
<keyword evidence="3" id="KW-1185">Reference proteome</keyword>
<evidence type="ECO:0000313" key="2">
    <source>
        <dbReference type="EMBL" id="KAG7317370.1"/>
    </source>
</evidence>
<sequence length="81" mass="9141">MMVMSSSKRLPDKQPQLSADKHPDLSPDTERSRAYSWATSSPAALPTLDTPRRISDTSDPDSKHGHTEESEDWRNLFSRSL</sequence>
<accession>A0A9D3NA80</accession>
<dbReference type="AlphaFoldDB" id="A0A9D3NA80"/>
<evidence type="ECO:0000256" key="1">
    <source>
        <dbReference type="SAM" id="MobiDB-lite"/>
    </source>
</evidence>
<name>A0A9D3NA80_9TELE</name>
<feature type="compositionally biased region" description="Basic and acidic residues" evidence="1">
    <location>
        <begin position="50"/>
        <end position="74"/>
    </location>
</feature>
<evidence type="ECO:0000313" key="3">
    <source>
        <dbReference type="Proteomes" id="UP000824219"/>
    </source>
</evidence>
<feature type="compositionally biased region" description="Basic and acidic residues" evidence="1">
    <location>
        <begin position="19"/>
        <end position="33"/>
    </location>
</feature>
<comment type="caution">
    <text evidence="2">The sequence shown here is derived from an EMBL/GenBank/DDBJ whole genome shotgun (WGS) entry which is preliminary data.</text>
</comment>
<dbReference type="Proteomes" id="UP000824219">
    <property type="component" value="Linkage Group LG24"/>
</dbReference>
<feature type="region of interest" description="Disordered" evidence="1">
    <location>
        <begin position="1"/>
        <end position="81"/>
    </location>
</feature>